<gene>
    <name evidence="1" type="ORF">GWI33_000138</name>
</gene>
<proteinExistence type="predicted"/>
<dbReference type="EMBL" id="JAACXV010000001">
    <property type="protein sequence ID" value="KAF7288085.1"/>
    <property type="molecule type" value="Genomic_DNA"/>
</dbReference>
<keyword evidence="2" id="KW-1185">Reference proteome</keyword>
<reference evidence="1" key="1">
    <citation type="submission" date="2020-08" db="EMBL/GenBank/DDBJ databases">
        <title>Genome sequencing and assembly of the red palm weevil Rhynchophorus ferrugineus.</title>
        <authorList>
            <person name="Dias G.B."/>
            <person name="Bergman C.M."/>
            <person name="Manee M."/>
        </authorList>
    </citation>
    <scope>NUCLEOTIDE SEQUENCE</scope>
    <source>
        <strain evidence="1">AA-2017</strain>
        <tissue evidence="1">Whole larva</tissue>
    </source>
</reference>
<name>A0A834J0P8_RHYFE</name>
<sequence>MEVMHHGPMKVVPADQQLQQEEAVYPAARIFWAKTLVFTAMTACYDSRALFYQLDLGSNGGSLAEQCYATD</sequence>
<comment type="caution">
    <text evidence="1">The sequence shown here is derived from an EMBL/GenBank/DDBJ whole genome shotgun (WGS) entry which is preliminary data.</text>
</comment>
<accession>A0A834J0P8</accession>
<evidence type="ECO:0000313" key="2">
    <source>
        <dbReference type="Proteomes" id="UP000625711"/>
    </source>
</evidence>
<organism evidence="1 2">
    <name type="scientific">Rhynchophorus ferrugineus</name>
    <name type="common">Red palm weevil</name>
    <name type="synonym">Curculio ferrugineus</name>
    <dbReference type="NCBI Taxonomy" id="354439"/>
    <lineage>
        <taxon>Eukaryota</taxon>
        <taxon>Metazoa</taxon>
        <taxon>Ecdysozoa</taxon>
        <taxon>Arthropoda</taxon>
        <taxon>Hexapoda</taxon>
        <taxon>Insecta</taxon>
        <taxon>Pterygota</taxon>
        <taxon>Neoptera</taxon>
        <taxon>Endopterygota</taxon>
        <taxon>Coleoptera</taxon>
        <taxon>Polyphaga</taxon>
        <taxon>Cucujiformia</taxon>
        <taxon>Curculionidae</taxon>
        <taxon>Dryophthorinae</taxon>
        <taxon>Rhynchophorus</taxon>
    </lineage>
</organism>
<evidence type="ECO:0000313" key="1">
    <source>
        <dbReference type="EMBL" id="KAF7288085.1"/>
    </source>
</evidence>
<protein>
    <submittedName>
        <fullName evidence="1">Uncharacterized protein</fullName>
    </submittedName>
</protein>
<dbReference type="Proteomes" id="UP000625711">
    <property type="component" value="Unassembled WGS sequence"/>
</dbReference>
<dbReference type="AlphaFoldDB" id="A0A834J0P8"/>
<dbReference type="OrthoDB" id="10542324at2759"/>